<sequence>MVCPVLTVSLPQCKPSFTCQYRFYRTSILLMRQDCLSWEGMVNTQQI</sequence>
<name>A0A2P2Q6L2_RHIMU</name>
<accession>A0A2P2Q6L2</accession>
<evidence type="ECO:0000313" key="1">
    <source>
        <dbReference type="EMBL" id="MBX62617.1"/>
    </source>
</evidence>
<reference evidence="1" key="1">
    <citation type="submission" date="2018-02" db="EMBL/GenBank/DDBJ databases">
        <title>Rhizophora mucronata_Transcriptome.</title>
        <authorList>
            <person name="Meera S.P."/>
            <person name="Sreeshan A."/>
            <person name="Augustine A."/>
        </authorList>
    </citation>
    <scope>NUCLEOTIDE SEQUENCE</scope>
    <source>
        <tissue evidence="1">Leaf</tissue>
    </source>
</reference>
<dbReference type="EMBL" id="GGEC01082133">
    <property type="protein sequence ID" value="MBX62617.1"/>
    <property type="molecule type" value="Transcribed_RNA"/>
</dbReference>
<proteinExistence type="predicted"/>
<dbReference type="AlphaFoldDB" id="A0A2P2Q6L2"/>
<protein>
    <submittedName>
        <fullName evidence="1">Uncharacterized protein</fullName>
    </submittedName>
</protein>
<organism evidence="1">
    <name type="scientific">Rhizophora mucronata</name>
    <name type="common">Asiatic mangrove</name>
    <dbReference type="NCBI Taxonomy" id="61149"/>
    <lineage>
        <taxon>Eukaryota</taxon>
        <taxon>Viridiplantae</taxon>
        <taxon>Streptophyta</taxon>
        <taxon>Embryophyta</taxon>
        <taxon>Tracheophyta</taxon>
        <taxon>Spermatophyta</taxon>
        <taxon>Magnoliopsida</taxon>
        <taxon>eudicotyledons</taxon>
        <taxon>Gunneridae</taxon>
        <taxon>Pentapetalae</taxon>
        <taxon>rosids</taxon>
        <taxon>fabids</taxon>
        <taxon>Malpighiales</taxon>
        <taxon>Rhizophoraceae</taxon>
        <taxon>Rhizophora</taxon>
    </lineage>
</organism>